<organism evidence="1 2">
    <name type="scientific">Scortum barcoo</name>
    <name type="common">barcoo grunter</name>
    <dbReference type="NCBI Taxonomy" id="214431"/>
    <lineage>
        <taxon>Eukaryota</taxon>
        <taxon>Metazoa</taxon>
        <taxon>Chordata</taxon>
        <taxon>Craniata</taxon>
        <taxon>Vertebrata</taxon>
        <taxon>Euteleostomi</taxon>
        <taxon>Actinopterygii</taxon>
        <taxon>Neopterygii</taxon>
        <taxon>Teleostei</taxon>
        <taxon>Neoteleostei</taxon>
        <taxon>Acanthomorphata</taxon>
        <taxon>Eupercaria</taxon>
        <taxon>Centrarchiformes</taxon>
        <taxon>Terapontoidei</taxon>
        <taxon>Terapontidae</taxon>
        <taxon>Scortum</taxon>
    </lineage>
</organism>
<dbReference type="Proteomes" id="UP000831701">
    <property type="component" value="Chromosome 2"/>
</dbReference>
<dbReference type="EMBL" id="CM041532">
    <property type="protein sequence ID" value="KAI3375474.1"/>
    <property type="molecule type" value="Genomic_DNA"/>
</dbReference>
<evidence type="ECO:0000313" key="1">
    <source>
        <dbReference type="EMBL" id="KAI3375474.1"/>
    </source>
</evidence>
<evidence type="ECO:0000313" key="2">
    <source>
        <dbReference type="Proteomes" id="UP000831701"/>
    </source>
</evidence>
<keyword evidence="2" id="KW-1185">Reference proteome</keyword>
<proteinExistence type="predicted"/>
<sequence>MLTWSYFSTVRADRDTKACGKREGGGLALYVNKQWCNPGHVNIKLSICCRDIELLALKYKQHPEALMIISGDFNHVTLDNTLAAFHQYVDCNTRGKRTLDLMYANVKDAYRATPLPALGKADHNLVLLKPHYTPRVRRLPTTTRSSFRKWSPEAEQALKDCFETTDWEALQGSHHENMEEMVDCTTDYINFCMDAVVPQPPPSYSHKPTPAKKRTPPLPPPAPSMTITAAQVCGELRRLRPSKAAGPDGVSPRLLKACARELGHPLRAHFQPELGTGEGSPAVEDILHHSSPQETTSCTFNTIQPLLLRDKLTEMGVGSHLVAWITDYLTGRPQYVRLGDCRSDTVASSTGAPQGTVLSPVLFTLYTSDFQYKSEFCHVQKFADDTAIVGCIRSGQEDEYRELIQDFCHMV</sequence>
<name>A0ACB8X6W4_9TELE</name>
<accession>A0ACB8X6W4</accession>
<protein>
    <submittedName>
        <fullName evidence="1">Uncharacterized protein</fullName>
    </submittedName>
</protein>
<gene>
    <name evidence="1" type="ORF">L3Q82_003808</name>
</gene>
<reference evidence="1" key="1">
    <citation type="submission" date="2022-04" db="EMBL/GenBank/DDBJ databases">
        <title>Jade perch genome.</title>
        <authorList>
            <person name="Chao B."/>
        </authorList>
    </citation>
    <scope>NUCLEOTIDE SEQUENCE</scope>
    <source>
        <strain evidence="1">CB-2022</strain>
    </source>
</reference>
<comment type="caution">
    <text evidence="1">The sequence shown here is derived from an EMBL/GenBank/DDBJ whole genome shotgun (WGS) entry which is preliminary data.</text>
</comment>